<feature type="region of interest" description="Disordered" evidence="5">
    <location>
        <begin position="118"/>
        <end position="157"/>
    </location>
</feature>
<feature type="compositionally biased region" description="Basic and acidic residues" evidence="5">
    <location>
        <begin position="28"/>
        <end position="38"/>
    </location>
</feature>
<feature type="compositionally biased region" description="Low complexity" evidence="5">
    <location>
        <begin position="662"/>
        <end position="679"/>
    </location>
</feature>
<feature type="transmembrane region" description="Helical" evidence="6">
    <location>
        <begin position="856"/>
        <end position="880"/>
    </location>
</feature>
<feature type="compositionally biased region" description="Low complexity" evidence="5">
    <location>
        <begin position="736"/>
        <end position="748"/>
    </location>
</feature>
<keyword evidence="4 6" id="KW-0472">Membrane</keyword>
<dbReference type="InterPro" id="IPR038665">
    <property type="entry name" value="Voltage-dep_anion_channel_sf"/>
</dbReference>
<evidence type="ECO:0000313" key="8">
    <source>
        <dbReference type="Proteomes" id="UP000245956"/>
    </source>
</evidence>
<feature type="transmembrane region" description="Helical" evidence="6">
    <location>
        <begin position="937"/>
        <end position="963"/>
    </location>
</feature>
<comment type="caution">
    <text evidence="7">The sequence shown here is derived from an EMBL/GenBank/DDBJ whole genome shotgun (WGS) entry which is preliminary data.</text>
</comment>
<feature type="region of interest" description="Disordered" evidence="5">
    <location>
        <begin position="507"/>
        <end position="531"/>
    </location>
</feature>
<name>A0A2U3EHM3_PURLI</name>
<feature type="region of interest" description="Disordered" evidence="5">
    <location>
        <begin position="583"/>
        <end position="695"/>
    </location>
</feature>
<feature type="transmembrane region" description="Helical" evidence="6">
    <location>
        <begin position="831"/>
        <end position="850"/>
    </location>
</feature>
<dbReference type="PANTHER" id="PTHR31162:SF3">
    <property type="entry name" value="TRANSPORTER_MALIC ACID TRANSPORT PROTEIN, PUTATIVE-RELATED"/>
    <property type="match status" value="1"/>
</dbReference>
<feature type="region of interest" description="Disordered" evidence="5">
    <location>
        <begin position="419"/>
        <end position="441"/>
    </location>
</feature>
<organism evidence="7 8">
    <name type="scientific">Purpureocillium lilacinum</name>
    <name type="common">Paecilomyces lilacinus</name>
    <dbReference type="NCBI Taxonomy" id="33203"/>
    <lineage>
        <taxon>Eukaryota</taxon>
        <taxon>Fungi</taxon>
        <taxon>Dikarya</taxon>
        <taxon>Ascomycota</taxon>
        <taxon>Pezizomycotina</taxon>
        <taxon>Sordariomycetes</taxon>
        <taxon>Hypocreomycetidae</taxon>
        <taxon>Hypocreales</taxon>
        <taxon>Ophiocordycipitaceae</taxon>
        <taxon>Purpureocillium</taxon>
    </lineage>
</organism>
<evidence type="ECO:0000256" key="1">
    <source>
        <dbReference type="ARBA" id="ARBA00004141"/>
    </source>
</evidence>
<dbReference type="GO" id="GO:0016020">
    <property type="term" value="C:membrane"/>
    <property type="evidence" value="ECO:0007669"/>
    <property type="project" value="UniProtKB-SubCell"/>
</dbReference>
<evidence type="ECO:0000256" key="6">
    <source>
        <dbReference type="SAM" id="Phobius"/>
    </source>
</evidence>
<feature type="compositionally biased region" description="Gly residues" evidence="5">
    <location>
        <begin position="129"/>
        <end position="142"/>
    </location>
</feature>
<feature type="region of interest" description="Disordered" evidence="5">
    <location>
        <begin position="708"/>
        <end position="800"/>
    </location>
</feature>
<dbReference type="Gene3D" id="1.50.10.150">
    <property type="entry name" value="Voltage-dependent anion channel"/>
    <property type="match status" value="1"/>
</dbReference>
<feature type="transmembrane region" description="Helical" evidence="6">
    <location>
        <begin position="1154"/>
        <end position="1178"/>
    </location>
</feature>
<evidence type="ECO:0000256" key="4">
    <source>
        <dbReference type="ARBA" id="ARBA00023136"/>
    </source>
</evidence>
<feature type="compositionally biased region" description="Low complexity" evidence="5">
    <location>
        <begin position="507"/>
        <end position="525"/>
    </location>
</feature>
<feature type="transmembrane region" description="Helical" evidence="6">
    <location>
        <begin position="1044"/>
        <end position="1063"/>
    </location>
</feature>
<keyword evidence="2 6" id="KW-0812">Transmembrane</keyword>
<feature type="compositionally biased region" description="Basic residues" evidence="5">
    <location>
        <begin position="635"/>
        <end position="661"/>
    </location>
</feature>
<evidence type="ECO:0000256" key="2">
    <source>
        <dbReference type="ARBA" id="ARBA00022692"/>
    </source>
</evidence>
<reference evidence="7 8" key="1">
    <citation type="journal article" date="2016" name="Front. Microbiol.">
        <title>Genome and transcriptome sequences reveal the specific parasitism of the nematophagous Purpureocillium lilacinum 36-1.</title>
        <authorList>
            <person name="Xie J."/>
            <person name="Li S."/>
            <person name="Mo C."/>
            <person name="Xiao X."/>
            <person name="Peng D."/>
            <person name="Wang G."/>
            <person name="Xiao Y."/>
        </authorList>
    </citation>
    <scope>NUCLEOTIDE SEQUENCE [LARGE SCALE GENOMIC DNA]</scope>
    <source>
        <strain evidence="7 8">36-1</strain>
    </source>
</reference>
<dbReference type="AlphaFoldDB" id="A0A2U3EHM3"/>
<dbReference type="Pfam" id="PF03595">
    <property type="entry name" value="SLAC1"/>
    <property type="match status" value="1"/>
</dbReference>
<feature type="transmembrane region" description="Helical" evidence="6">
    <location>
        <begin position="1083"/>
        <end position="1105"/>
    </location>
</feature>
<keyword evidence="3 6" id="KW-1133">Transmembrane helix</keyword>
<feature type="compositionally biased region" description="Polar residues" evidence="5">
    <location>
        <begin position="585"/>
        <end position="610"/>
    </location>
</feature>
<proteinExistence type="predicted"/>
<feature type="transmembrane region" description="Helical" evidence="6">
    <location>
        <begin position="1008"/>
        <end position="1032"/>
    </location>
</feature>
<feature type="transmembrane region" description="Helical" evidence="6">
    <location>
        <begin position="901"/>
        <end position="917"/>
    </location>
</feature>
<dbReference type="Proteomes" id="UP000245956">
    <property type="component" value="Unassembled WGS sequence"/>
</dbReference>
<evidence type="ECO:0000313" key="7">
    <source>
        <dbReference type="EMBL" id="PWI74008.1"/>
    </source>
</evidence>
<feature type="transmembrane region" description="Helical" evidence="6">
    <location>
        <begin position="1126"/>
        <end position="1148"/>
    </location>
</feature>
<comment type="subcellular location">
    <subcellularLocation>
        <location evidence="1">Membrane</location>
        <topology evidence="1">Multi-pass membrane protein</topology>
    </subcellularLocation>
</comment>
<protein>
    <submittedName>
        <fullName evidence="7">Putative C4-dicarboxylate transport protein mae1</fullName>
    </submittedName>
</protein>
<dbReference type="InterPro" id="IPR004695">
    <property type="entry name" value="SLAC1/Mae1/Ssu1/TehA"/>
</dbReference>
<feature type="region of interest" description="Disordered" evidence="5">
    <location>
        <begin position="22"/>
        <end position="46"/>
    </location>
</feature>
<dbReference type="PANTHER" id="PTHR31162">
    <property type="entry name" value="MALIC ACID TRANSPORT PROTEIN-RELATED"/>
    <property type="match status" value="1"/>
</dbReference>
<dbReference type="GO" id="GO:0015140">
    <property type="term" value="F:malate transmembrane transporter activity"/>
    <property type="evidence" value="ECO:0007669"/>
    <property type="project" value="InterPro"/>
</dbReference>
<evidence type="ECO:0000256" key="5">
    <source>
        <dbReference type="SAM" id="MobiDB-lite"/>
    </source>
</evidence>
<gene>
    <name evidence="7" type="ORF">PCL_09284</name>
</gene>
<dbReference type="CDD" id="cd09317">
    <property type="entry name" value="TDT_Mae1_like"/>
    <property type="match status" value="1"/>
</dbReference>
<sequence>MPWEASCRLCDRRQDVACPGPAWAKRGRGGEDLERPPIKSEQVPDDNEGAAFAALRPGGRNWRRCSTVLSGMEEELPTGPLCRKLSLNVSWLGPLSATTRRWHDDEHHVQGPAVLSSWESTRRRPAGRKLGGTGPGGMGGPGTTVPNTPGIGRGRGSLGGRTDVNWWVRARARACRERGSDRFVSPAERKTADAPCVRARNPTPPLVAGETPRSESQRSVLGTVPPLALTSIAFGAKVVVGLGTTRFLVADDMSRIARALGSRFWRAQGASSWPPLKTCGYKWIAAEGHLPCTSSPWRPMSSSSVSSGMGPSAAVIGLYHLRRDAQAGSDPESYTAPQAGCLNAQVAVRTPLGSVEGKRPVGARLPAPATPLKIGSTTTCSALEVTLAHHVVVPWGMVTANQTLPSSIITPTYLRKSTFAPHAGPDPRWRQSARRPKTVSQLPRARAGLGCNPPSLVPACAPTSLPGTVGLARSWVPKAAPIVCSLVGLSMFVHFASPTSLLRAARLVSSRPPSPPTSVGTSASAGDETGKPTYLRHRTLALAIDTVEANPLGIAFPSNFARVFTHRLFAPLINAPLPVLAARQDPSSPTQATHTDTRPRPSSLQPTSFSPARGADLQPAPIRRRYSYTSPPRNSSHHASRKRRVARPQPRRLPHPPRLHQPRLLPCRAQPARRPLLRLQARRPPPRGPGPGRRGVVMAAADRAQVVMPTDSPHRSERAVSSQGCGYESPTEENQPPFFSSPSPTPSFHQPHGSAAVAPRPAAHGPVPRAPLTSRPSYVAAPASDGHAHAARGHGRWPPNQSSLNGMVEKAETMLPDAKVTLRDRIACYQWTYFTMTMATGGIANVIHSLPYRASWVTGIGVFFFLLNVSLFLLHCILIAARFYLRPGSFVRSFTDQVESLFIPAFFVSIAIIMINTCEYGVPRSGVWLLRTMEVMFWFYVALSVFASAGIYLVLWSTLIFPVHTMTPTWVFPAYPLLLTAPFAATLIDAAETSSHTLSLNATAVALGAATTQGTGCLIAFMISSAFVYRLMTQKLPRDTQRPGVFMSIGPFGFTAAGIAQLGNQASQIFPHSFLGSETTVDIVRVVSILVGLWLWGLAMWFFLVSVGSLWKYARSGSSLPFQMTWWSFVFPNTALVTATQVMGKIFQSKGLRLFGSIMTIVLVIVWVGVFVTMLHCLRTRKLLWPKSNT</sequence>
<evidence type="ECO:0000256" key="3">
    <source>
        <dbReference type="ARBA" id="ARBA00022989"/>
    </source>
</evidence>
<accession>A0A2U3EHM3</accession>
<feature type="region of interest" description="Disordered" evidence="5">
    <location>
        <begin position="196"/>
        <end position="219"/>
    </location>
</feature>
<dbReference type="InterPro" id="IPR030185">
    <property type="entry name" value="Mae1"/>
</dbReference>
<dbReference type="EMBL" id="LCWV01000004">
    <property type="protein sequence ID" value="PWI74008.1"/>
    <property type="molecule type" value="Genomic_DNA"/>
</dbReference>